<proteinExistence type="predicted"/>
<sequence>MPLAVRQGDSSAHGGMVVSGCAKVTIVGAPAARVGDVHACPMPAHGTTPIVAGSAKVTICGAPAARQGDTAACGAPLVAGQGKVTIG</sequence>
<gene>
    <name evidence="1" type="ORF">ENM28_01300</name>
</gene>
<dbReference type="CDD" id="cd14744">
    <property type="entry name" value="PAAR_CT_2"/>
    <property type="match status" value="1"/>
</dbReference>
<evidence type="ECO:0000313" key="1">
    <source>
        <dbReference type="EMBL" id="HHM67358.1"/>
    </source>
</evidence>
<dbReference type="EMBL" id="DRXE01000045">
    <property type="protein sequence ID" value="HHM67358.1"/>
    <property type="molecule type" value="Genomic_DNA"/>
</dbReference>
<reference evidence="1" key="1">
    <citation type="journal article" date="2020" name="mSystems">
        <title>Genome- and Community-Level Interaction Insights into Carbon Utilization and Element Cycling Functions of Hydrothermarchaeota in Hydrothermal Sediment.</title>
        <authorList>
            <person name="Zhou Z."/>
            <person name="Liu Y."/>
            <person name="Xu W."/>
            <person name="Pan J."/>
            <person name="Luo Z.H."/>
            <person name="Li M."/>
        </authorList>
    </citation>
    <scope>NUCLEOTIDE SEQUENCE [LARGE SCALE GENOMIC DNA]</scope>
    <source>
        <strain evidence="1">SpSt-1071</strain>
    </source>
</reference>
<dbReference type="PROSITE" id="PS51257">
    <property type="entry name" value="PROKAR_LIPOPROTEIN"/>
    <property type="match status" value="1"/>
</dbReference>
<comment type="caution">
    <text evidence="1">The sequence shown here is derived from an EMBL/GenBank/DDBJ whole genome shotgun (WGS) entry which is preliminary data.</text>
</comment>
<organism evidence="1">
    <name type="scientific">Thermus caliditerrae</name>
    <dbReference type="NCBI Taxonomy" id="1330700"/>
    <lineage>
        <taxon>Bacteria</taxon>
        <taxon>Thermotogati</taxon>
        <taxon>Deinococcota</taxon>
        <taxon>Deinococci</taxon>
        <taxon>Thermales</taxon>
        <taxon>Thermaceae</taxon>
        <taxon>Thermus</taxon>
    </lineage>
</organism>
<protein>
    <submittedName>
        <fullName evidence="1">PAAR domain-containing protein</fullName>
    </submittedName>
</protein>
<dbReference type="Gene3D" id="2.60.200.60">
    <property type="match status" value="1"/>
</dbReference>
<dbReference type="InterPro" id="IPR008727">
    <property type="entry name" value="PAAR_motif"/>
</dbReference>
<dbReference type="Pfam" id="PF05488">
    <property type="entry name" value="PAAR_motif"/>
    <property type="match status" value="1"/>
</dbReference>
<dbReference type="AlphaFoldDB" id="A0A7C5RDM2"/>
<accession>A0A7C5RDM2</accession>
<name>A0A7C5RDM2_9DEIN</name>